<accession>A0ABS0TBQ3</accession>
<sequence>MNQELLGGIYTLAGGVLLYSIKEVVRFFVDSNLQRKQINLEKIYPIYLECFKKAKMMIGAYIIPVDQKEFLDFFDADIYKELDKRSQKAYRDIVAFRQIINLSNRVKVMEDFKMDFRNEFSINQIFFRNSFVIETIDVVSEYEKDISYLKSIINKMEAKREYISTDSFITPEYQRKINEYNLYLDKFEEEFRRHFKVDRMTLKEKVKIWLSRKNINRFDNK</sequence>
<protein>
    <recommendedName>
        <fullName evidence="3">Phage protein</fullName>
    </recommendedName>
</protein>
<evidence type="ECO:0000313" key="2">
    <source>
        <dbReference type="Proteomes" id="UP000751852"/>
    </source>
</evidence>
<name>A0ABS0TBQ3_9STAP</name>
<dbReference type="RefSeq" id="WP_198617973.1">
    <property type="nucleotide sequence ID" value="NZ_JABANU010000013.1"/>
</dbReference>
<reference evidence="1 2" key="1">
    <citation type="submission" date="2020-04" db="EMBL/GenBank/DDBJ databases">
        <title>Staphylococcus species from domestic dog.</title>
        <authorList>
            <person name="Paterson G.K."/>
        </authorList>
    </citation>
    <scope>NUCLEOTIDE SEQUENCE [LARGE SCALE GENOMIC DNA]</scope>
    <source>
        <strain evidence="1 2">H16/1A</strain>
    </source>
</reference>
<organism evidence="1 2">
    <name type="scientific">Staphylococcus canis</name>
    <dbReference type="NCBI Taxonomy" id="2724942"/>
    <lineage>
        <taxon>Bacteria</taxon>
        <taxon>Bacillati</taxon>
        <taxon>Bacillota</taxon>
        <taxon>Bacilli</taxon>
        <taxon>Bacillales</taxon>
        <taxon>Staphylococcaceae</taxon>
        <taxon>Staphylococcus</taxon>
    </lineage>
</organism>
<dbReference type="EMBL" id="JABANU010000013">
    <property type="protein sequence ID" value="MBI5975193.1"/>
    <property type="molecule type" value="Genomic_DNA"/>
</dbReference>
<evidence type="ECO:0000313" key="1">
    <source>
        <dbReference type="EMBL" id="MBI5975193.1"/>
    </source>
</evidence>
<dbReference type="Proteomes" id="UP000751852">
    <property type="component" value="Unassembled WGS sequence"/>
</dbReference>
<evidence type="ECO:0008006" key="3">
    <source>
        <dbReference type="Google" id="ProtNLM"/>
    </source>
</evidence>
<keyword evidence="2" id="KW-1185">Reference proteome</keyword>
<comment type="caution">
    <text evidence="1">The sequence shown here is derived from an EMBL/GenBank/DDBJ whole genome shotgun (WGS) entry which is preliminary data.</text>
</comment>
<proteinExistence type="predicted"/>
<gene>
    <name evidence="1" type="ORF">HHH54_06200</name>
</gene>